<evidence type="ECO:0000256" key="4">
    <source>
        <dbReference type="ARBA" id="ARBA00022827"/>
    </source>
</evidence>
<dbReference type="RefSeq" id="WP_345553914.1">
    <property type="nucleotide sequence ID" value="NZ_BAAAZA010000044.1"/>
</dbReference>
<reference evidence="8" key="1">
    <citation type="journal article" date="2019" name="Int. J. Syst. Evol. Microbiol.">
        <title>The Global Catalogue of Microorganisms (GCM) 10K type strain sequencing project: providing services to taxonomists for standard genome sequencing and annotation.</title>
        <authorList>
            <consortium name="The Broad Institute Genomics Platform"/>
            <consortium name="The Broad Institute Genome Sequencing Center for Infectious Disease"/>
            <person name="Wu L."/>
            <person name="Ma J."/>
        </authorList>
    </citation>
    <scope>NUCLEOTIDE SEQUENCE [LARGE SCALE GENOMIC DNA]</scope>
    <source>
        <strain evidence="8">JCM 16578</strain>
    </source>
</reference>
<evidence type="ECO:0000313" key="8">
    <source>
        <dbReference type="Proteomes" id="UP001501563"/>
    </source>
</evidence>
<dbReference type="InterPro" id="IPR036318">
    <property type="entry name" value="FAD-bd_PCMH-like_sf"/>
</dbReference>
<keyword evidence="5" id="KW-0560">Oxidoreductase</keyword>
<comment type="cofactor">
    <cofactor evidence="1">
        <name>FAD</name>
        <dbReference type="ChEBI" id="CHEBI:57692"/>
    </cofactor>
</comment>
<accession>A0ABP7LIM1</accession>
<dbReference type="InterPro" id="IPR006093">
    <property type="entry name" value="Oxy_OxRdtase_FAD_BS"/>
</dbReference>
<protein>
    <submittedName>
        <fullName evidence="7">FAD-binding oxidoreductase</fullName>
    </submittedName>
</protein>
<keyword evidence="4" id="KW-0274">FAD</keyword>
<gene>
    <name evidence="7" type="ORF">GCM10022207_81390</name>
</gene>
<dbReference type="PROSITE" id="PS00862">
    <property type="entry name" value="OX2_COVAL_FAD"/>
    <property type="match status" value="1"/>
</dbReference>
<dbReference type="Pfam" id="PF08031">
    <property type="entry name" value="BBE"/>
    <property type="match status" value="1"/>
</dbReference>
<dbReference type="SUPFAM" id="SSF56176">
    <property type="entry name" value="FAD-binding/transporter-associated domain-like"/>
    <property type="match status" value="1"/>
</dbReference>
<dbReference type="Gene3D" id="3.30.43.10">
    <property type="entry name" value="Uridine Diphospho-n-acetylenolpyruvylglucosamine Reductase, domain 2"/>
    <property type="match status" value="1"/>
</dbReference>
<organism evidence="7 8">
    <name type="scientific">Streptomyces lannensis</name>
    <dbReference type="NCBI Taxonomy" id="766498"/>
    <lineage>
        <taxon>Bacteria</taxon>
        <taxon>Bacillati</taxon>
        <taxon>Actinomycetota</taxon>
        <taxon>Actinomycetes</taxon>
        <taxon>Kitasatosporales</taxon>
        <taxon>Streptomycetaceae</taxon>
        <taxon>Streptomyces</taxon>
    </lineage>
</organism>
<dbReference type="Pfam" id="PF01565">
    <property type="entry name" value="FAD_binding_4"/>
    <property type="match status" value="1"/>
</dbReference>
<proteinExistence type="inferred from homology"/>
<name>A0ABP7LIM1_9ACTN</name>
<feature type="domain" description="FAD-binding PCMH-type" evidence="6">
    <location>
        <begin position="41"/>
        <end position="211"/>
    </location>
</feature>
<evidence type="ECO:0000313" key="7">
    <source>
        <dbReference type="EMBL" id="GAA3900384.1"/>
    </source>
</evidence>
<dbReference type="PROSITE" id="PS51387">
    <property type="entry name" value="FAD_PCMH"/>
    <property type="match status" value="1"/>
</dbReference>
<sequence>MAALSKAGAALAALRSDLAGDVHAPGDPGYDEARTVFNATIDRRPAVIAQCEGEADVVRAVRFARELDLKIAVRGGGHSVAGMALCDNGLVVDLRRMREVTVHPGSASVRVGGGAVMSDLDRATQPHGLATTGGRVSTTGVGGFVLGGGNGWLDRPFGLAVDNLLGVELVTAQGDTVLATGDENPELFWALHGGGGNFGVATALTLRLHELPEFSIALLMFVPETGPHAVRTFRDVITTGPPEVGGAVLYVTAPPEPFVPGHLVGSLLCTALVTYTGGEEDLRNLARPLLALPHECEVVSTMPYADVQCMLDGPPGLRNHWSVEYVSALPDELVDVFCSRARSMPVPSASQQVLFPQGGAIAAGPAEYPVPYRDAPWTVHPFGVWEDPADDERALRWVREVCADARPWRTGAVYLNFIGDEGRDRVVAGLGTGNFNRLARIKRRYDPDNVFRYNHNIPPA</sequence>
<comment type="similarity">
    <text evidence="2">Belongs to the oxygen-dependent FAD-linked oxidoreductase family.</text>
</comment>
<comment type="caution">
    <text evidence="7">The sequence shown here is derived from an EMBL/GenBank/DDBJ whole genome shotgun (WGS) entry which is preliminary data.</text>
</comment>
<dbReference type="InterPro" id="IPR016166">
    <property type="entry name" value="FAD-bd_PCMH"/>
</dbReference>
<dbReference type="InterPro" id="IPR012951">
    <property type="entry name" value="BBE"/>
</dbReference>
<dbReference type="EMBL" id="BAAAZA010000044">
    <property type="protein sequence ID" value="GAA3900384.1"/>
    <property type="molecule type" value="Genomic_DNA"/>
</dbReference>
<dbReference type="SUPFAM" id="SSF55103">
    <property type="entry name" value="FAD-linked oxidases, C-terminal domain"/>
    <property type="match status" value="1"/>
</dbReference>
<evidence type="ECO:0000259" key="6">
    <source>
        <dbReference type="PROSITE" id="PS51387"/>
    </source>
</evidence>
<dbReference type="PANTHER" id="PTHR42973">
    <property type="entry name" value="BINDING OXIDOREDUCTASE, PUTATIVE (AFU_ORTHOLOGUE AFUA_1G17690)-RELATED"/>
    <property type="match status" value="1"/>
</dbReference>
<dbReference type="InterPro" id="IPR016169">
    <property type="entry name" value="FAD-bd_PCMH_sub2"/>
</dbReference>
<dbReference type="PANTHER" id="PTHR42973:SF39">
    <property type="entry name" value="FAD-BINDING PCMH-TYPE DOMAIN-CONTAINING PROTEIN"/>
    <property type="match status" value="1"/>
</dbReference>
<evidence type="ECO:0000256" key="1">
    <source>
        <dbReference type="ARBA" id="ARBA00001974"/>
    </source>
</evidence>
<dbReference type="InterPro" id="IPR016167">
    <property type="entry name" value="FAD-bd_PCMH_sub1"/>
</dbReference>
<evidence type="ECO:0000256" key="3">
    <source>
        <dbReference type="ARBA" id="ARBA00022630"/>
    </source>
</evidence>
<evidence type="ECO:0000256" key="2">
    <source>
        <dbReference type="ARBA" id="ARBA00005466"/>
    </source>
</evidence>
<keyword evidence="8" id="KW-1185">Reference proteome</keyword>
<keyword evidence="3" id="KW-0285">Flavoprotein</keyword>
<dbReference type="InterPro" id="IPR006094">
    <property type="entry name" value="Oxid_FAD_bind_N"/>
</dbReference>
<dbReference type="Gene3D" id="3.40.462.20">
    <property type="match status" value="1"/>
</dbReference>
<evidence type="ECO:0000256" key="5">
    <source>
        <dbReference type="ARBA" id="ARBA00023002"/>
    </source>
</evidence>
<dbReference type="Gene3D" id="3.30.465.10">
    <property type="match status" value="1"/>
</dbReference>
<dbReference type="InterPro" id="IPR050416">
    <property type="entry name" value="FAD-linked_Oxidoreductase"/>
</dbReference>
<dbReference type="InterPro" id="IPR016164">
    <property type="entry name" value="FAD-linked_Oxase-like_C"/>
</dbReference>
<dbReference type="Proteomes" id="UP001501563">
    <property type="component" value="Unassembled WGS sequence"/>
</dbReference>